<comment type="catalytic activity">
    <reaction evidence="8">
        <text>L-tyrosyl-[protein] + UTP = O-(5'-uridylyl)-L-tyrosyl-[protein] + diphosphate</text>
        <dbReference type="Rhea" id="RHEA:83887"/>
        <dbReference type="Rhea" id="RHEA-COMP:10136"/>
        <dbReference type="Rhea" id="RHEA-COMP:20238"/>
        <dbReference type="ChEBI" id="CHEBI:33019"/>
        <dbReference type="ChEBI" id="CHEBI:46398"/>
        <dbReference type="ChEBI" id="CHEBI:46858"/>
        <dbReference type="ChEBI" id="CHEBI:90602"/>
    </reaction>
</comment>
<comment type="caution">
    <text evidence="9">The sequence shown here is derived from an EMBL/GenBank/DDBJ whole genome shotgun (WGS) entry which is preliminary data.</text>
</comment>
<comment type="catalytic activity">
    <reaction evidence="8">
        <text>L-histidyl-[protein] + UTP = N(tele)-(5'-uridylyl)-L-histidyl-[protein] + diphosphate</text>
        <dbReference type="Rhea" id="RHEA:83891"/>
        <dbReference type="Rhea" id="RHEA-COMP:9745"/>
        <dbReference type="Rhea" id="RHEA-COMP:20239"/>
        <dbReference type="ChEBI" id="CHEBI:29979"/>
        <dbReference type="ChEBI" id="CHEBI:33019"/>
        <dbReference type="ChEBI" id="CHEBI:46398"/>
        <dbReference type="ChEBI" id="CHEBI:233474"/>
    </reaction>
</comment>
<evidence type="ECO:0000256" key="8">
    <source>
        <dbReference type="HAMAP-Rule" id="MF_00692"/>
    </source>
</evidence>
<evidence type="ECO:0000256" key="6">
    <source>
        <dbReference type="ARBA" id="ARBA00022840"/>
    </source>
</evidence>
<feature type="binding site" evidence="8">
    <location>
        <position position="251"/>
    </location>
    <ligand>
        <name>Mg(2+)</name>
        <dbReference type="ChEBI" id="CHEBI:18420"/>
    </ligand>
</feature>
<comment type="cofactor">
    <cofactor evidence="8">
        <name>Mg(2+)</name>
        <dbReference type="ChEBI" id="CHEBI:18420"/>
    </cofactor>
    <cofactor evidence="8">
        <name>Mn(2+)</name>
        <dbReference type="ChEBI" id="CHEBI:29035"/>
    </cofactor>
</comment>
<feature type="binding site" evidence="8">
    <location>
        <position position="88"/>
    </location>
    <ligand>
        <name>ATP</name>
        <dbReference type="ChEBI" id="CHEBI:30616"/>
    </ligand>
</feature>
<comment type="catalytic activity">
    <reaction evidence="8">
        <text>L-tyrosyl-[protein] + ATP = O-(5'-adenylyl)-L-tyrosyl-[protein] + diphosphate</text>
        <dbReference type="Rhea" id="RHEA:54288"/>
        <dbReference type="Rhea" id="RHEA-COMP:10136"/>
        <dbReference type="Rhea" id="RHEA-COMP:13846"/>
        <dbReference type="ChEBI" id="CHEBI:30616"/>
        <dbReference type="ChEBI" id="CHEBI:33019"/>
        <dbReference type="ChEBI" id="CHEBI:46858"/>
        <dbReference type="ChEBI" id="CHEBI:83624"/>
        <dbReference type="EC" id="2.7.7.108"/>
    </reaction>
</comment>
<dbReference type="GO" id="GO:0005524">
    <property type="term" value="F:ATP binding"/>
    <property type="evidence" value="ECO:0007669"/>
    <property type="project" value="UniProtKB-UniRule"/>
</dbReference>
<accession>A0A9X1QSV2</accession>
<evidence type="ECO:0000256" key="5">
    <source>
        <dbReference type="ARBA" id="ARBA00022741"/>
    </source>
</evidence>
<feature type="binding site" evidence="8">
    <location>
        <position position="174"/>
    </location>
    <ligand>
        <name>ATP</name>
        <dbReference type="ChEBI" id="CHEBI:30616"/>
    </ligand>
</feature>
<gene>
    <name evidence="8" type="primary">ydiU</name>
    <name evidence="8" type="synonym">selO</name>
    <name evidence="9" type="ORF">L1O03_04310</name>
</gene>
<comment type="similarity">
    <text evidence="1 8">Belongs to the SELO family.</text>
</comment>
<feature type="binding site" evidence="8">
    <location>
        <position position="181"/>
    </location>
    <ligand>
        <name>ATP</name>
        <dbReference type="ChEBI" id="CHEBI:30616"/>
    </ligand>
</feature>
<evidence type="ECO:0000256" key="4">
    <source>
        <dbReference type="ARBA" id="ARBA00022723"/>
    </source>
</evidence>
<reference evidence="9" key="1">
    <citation type="submission" date="2022-01" db="EMBL/GenBank/DDBJ databases">
        <title>Corynebacterium sp. nov isolated from isolated from the feces of the greater white-fronted geese (Anser albifrons) at Poyang Lake, PR China.</title>
        <authorList>
            <person name="Liu Q."/>
        </authorList>
    </citation>
    <scope>NUCLEOTIDE SEQUENCE</scope>
    <source>
        <strain evidence="9">JCM 32435</strain>
    </source>
</reference>
<dbReference type="GO" id="GO:0070733">
    <property type="term" value="F:AMPylase activity"/>
    <property type="evidence" value="ECO:0007669"/>
    <property type="project" value="UniProtKB-EC"/>
</dbReference>
<feature type="binding site" evidence="8">
    <location>
        <position position="123"/>
    </location>
    <ligand>
        <name>ATP</name>
        <dbReference type="ChEBI" id="CHEBI:30616"/>
    </ligand>
</feature>
<comment type="catalytic activity">
    <reaction evidence="8">
        <text>L-seryl-[protein] + UTP = O-(5'-uridylyl)-L-seryl-[protein] + diphosphate</text>
        <dbReference type="Rhea" id="RHEA:64604"/>
        <dbReference type="Rhea" id="RHEA-COMP:9863"/>
        <dbReference type="Rhea" id="RHEA-COMP:16635"/>
        <dbReference type="ChEBI" id="CHEBI:29999"/>
        <dbReference type="ChEBI" id="CHEBI:33019"/>
        <dbReference type="ChEBI" id="CHEBI:46398"/>
        <dbReference type="ChEBI" id="CHEBI:156051"/>
    </reaction>
</comment>
<keyword evidence="5 8" id="KW-0547">Nucleotide-binding</keyword>
<evidence type="ECO:0000256" key="1">
    <source>
        <dbReference type="ARBA" id="ARBA00009747"/>
    </source>
</evidence>
<feature type="binding site" evidence="8">
    <location>
        <position position="90"/>
    </location>
    <ligand>
        <name>ATP</name>
        <dbReference type="ChEBI" id="CHEBI:30616"/>
    </ligand>
</feature>
<comment type="function">
    <text evidence="8">Nucleotidyltransferase involved in the post-translational modification of proteins. It can catalyze the addition of adenosine monophosphate (AMP) or uridine monophosphate (UMP) to a protein, resulting in modifications known as AMPylation and UMPylation.</text>
</comment>
<dbReference type="PANTHER" id="PTHR32057">
    <property type="entry name" value="PROTEIN ADENYLYLTRANSFERASE SELO, MITOCHONDRIAL"/>
    <property type="match status" value="1"/>
</dbReference>
<comment type="catalytic activity">
    <reaction evidence="8">
        <text>L-threonyl-[protein] + ATP = 3-O-(5'-adenylyl)-L-threonyl-[protein] + diphosphate</text>
        <dbReference type="Rhea" id="RHEA:54292"/>
        <dbReference type="Rhea" id="RHEA-COMP:11060"/>
        <dbReference type="Rhea" id="RHEA-COMP:13847"/>
        <dbReference type="ChEBI" id="CHEBI:30013"/>
        <dbReference type="ChEBI" id="CHEBI:30616"/>
        <dbReference type="ChEBI" id="CHEBI:33019"/>
        <dbReference type="ChEBI" id="CHEBI:138113"/>
        <dbReference type="EC" id="2.7.7.108"/>
    </reaction>
</comment>
<keyword evidence="2 8" id="KW-0808">Transferase</keyword>
<protein>
    <recommendedName>
        <fullName evidence="8">Protein nucleotidyltransferase YdiU</fullName>
        <ecNumber evidence="8">2.7.7.-</ecNumber>
    </recommendedName>
    <alternativeName>
        <fullName evidence="8">Protein adenylyltransferase YdiU</fullName>
        <ecNumber evidence="8">2.7.7.108</ecNumber>
    </alternativeName>
    <alternativeName>
        <fullName evidence="8">Protein uridylyltransferase YdiU</fullName>
        <ecNumber evidence="8">2.7.7.-</ecNumber>
    </alternativeName>
</protein>
<feature type="binding site" evidence="8">
    <location>
        <position position="124"/>
    </location>
    <ligand>
        <name>ATP</name>
        <dbReference type="ChEBI" id="CHEBI:30616"/>
    </ligand>
</feature>
<dbReference type="AlphaFoldDB" id="A0A9X1QSV2"/>
<feature type="binding site" evidence="8">
    <location>
        <position position="260"/>
    </location>
    <ligand>
        <name>Mg(2+)</name>
        <dbReference type="ChEBI" id="CHEBI:18420"/>
    </ligand>
</feature>
<evidence type="ECO:0000256" key="2">
    <source>
        <dbReference type="ARBA" id="ARBA00022679"/>
    </source>
</evidence>
<feature type="active site" description="Proton acceptor" evidence="8">
    <location>
        <position position="250"/>
    </location>
</feature>
<evidence type="ECO:0000256" key="7">
    <source>
        <dbReference type="ARBA" id="ARBA00022842"/>
    </source>
</evidence>
<organism evidence="9 10">
    <name type="scientific">Corynebacterium uropygiale</name>
    <dbReference type="NCBI Taxonomy" id="1775911"/>
    <lineage>
        <taxon>Bacteria</taxon>
        <taxon>Bacillati</taxon>
        <taxon>Actinomycetota</taxon>
        <taxon>Actinomycetes</taxon>
        <taxon>Mycobacteriales</taxon>
        <taxon>Corynebacteriaceae</taxon>
        <taxon>Corynebacterium</taxon>
    </lineage>
</organism>
<dbReference type="EMBL" id="JAKGSI010000002">
    <property type="protein sequence ID" value="MCF4006405.1"/>
    <property type="molecule type" value="Genomic_DNA"/>
</dbReference>
<keyword evidence="10" id="KW-1185">Reference proteome</keyword>
<dbReference type="EC" id="2.7.7.-" evidence="8"/>
<evidence type="ECO:0000256" key="3">
    <source>
        <dbReference type="ARBA" id="ARBA00022695"/>
    </source>
</evidence>
<keyword evidence="3 8" id="KW-0548">Nucleotidyltransferase</keyword>
<keyword evidence="8" id="KW-0464">Manganese</keyword>
<dbReference type="Proteomes" id="UP001139336">
    <property type="component" value="Unassembled WGS sequence"/>
</dbReference>
<proteinExistence type="inferred from homology"/>
<evidence type="ECO:0000313" key="10">
    <source>
        <dbReference type="Proteomes" id="UP001139336"/>
    </source>
</evidence>
<dbReference type="HAMAP" id="MF_00692">
    <property type="entry name" value="SelO"/>
    <property type="match status" value="1"/>
</dbReference>
<keyword evidence="6 8" id="KW-0067">ATP-binding</keyword>
<comment type="catalytic activity">
    <reaction evidence="8">
        <text>L-seryl-[protein] + ATP = 3-O-(5'-adenylyl)-L-seryl-[protein] + diphosphate</text>
        <dbReference type="Rhea" id="RHEA:58120"/>
        <dbReference type="Rhea" id="RHEA-COMP:9863"/>
        <dbReference type="Rhea" id="RHEA-COMP:15073"/>
        <dbReference type="ChEBI" id="CHEBI:29999"/>
        <dbReference type="ChEBI" id="CHEBI:30616"/>
        <dbReference type="ChEBI" id="CHEBI:33019"/>
        <dbReference type="ChEBI" id="CHEBI:142516"/>
        <dbReference type="EC" id="2.7.7.108"/>
    </reaction>
</comment>
<feature type="binding site" evidence="8">
    <location>
        <position position="91"/>
    </location>
    <ligand>
        <name>ATP</name>
        <dbReference type="ChEBI" id="CHEBI:30616"/>
    </ligand>
</feature>
<dbReference type="GO" id="GO:0000287">
    <property type="term" value="F:magnesium ion binding"/>
    <property type="evidence" value="ECO:0007669"/>
    <property type="project" value="UniProtKB-UniRule"/>
</dbReference>
<dbReference type="Pfam" id="PF02696">
    <property type="entry name" value="SelO"/>
    <property type="match status" value="1"/>
</dbReference>
<evidence type="ECO:0000313" key="9">
    <source>
        <dbReference type="EMBL" id="MCF4006405.1"/>
    </source>
</evidence>
<name>A0A9X1QSV2_9CORY</name>
<feature type="binding site" evidence="8">
    <location>
        <position position="260"/>
    </location>
    <ligand>
        <name>ATP</name>
        <dbReference type="ChEBI" id="CHEBI:30616"/>
    </ligand>
</feature>
<feature type="binding site" evidence="8">
    <location>
        <position position="111"/>
    </location>
    <ligand>
        <name>ATP</name>
        <dbReference type="ChEBI" id="CHEBI:30616"/>
    </ligand>
</feature>
<dbReference type="RefSeq" id="WP_236118208.1">
    <property type="nucleotide sequence ID" value="NZ_JAKGSI010000002.1"/>
</dbReference>
<dbReference type="InterPro" id="IPR003846">
    <property type="entry name" value="SelO"/>
</dbReference>
<keyword evidence="4 8" id="KW-0479">Metal-binding</keyword>
<dbReference type="GO" id="GO:0030145">
    <property type="term" value="F:manganese ion binding"/>
    <property type="evidence" value="ECO:0007669"/>
    <property type="project" value="UniProtKB-UniRule"/>
</dbReference>
<sequence length="471" mass="51215">MSTLPPLQHHFAETFPELSVPWQVQEAPEPRLVVLNEGLARELGLDPKWLRGPEGIAFLCGRNLPAGAQPVAQGYSGHQFGQLSPLLGDGRAVLLGELPHRDGHLRDLHVKGAGRTPFARGGDGQAVLGPMLREYLVSEAMHALGVPTTRSLAVLTTGLTVQRQGAEPGAMLVRVARTHLRVGTVQYARLLMGHGRASEDVLGRIVEEVGPEESRGNAGLDLLEHVISVQLRAVAQWMRLGFIHGVMNTDNTTLSGETIDYGPCAFMDRFDPDTVFSSIDRAGRYRYRNQPLIIGWNAARLGEALLPLIDPSPETAAARAMEIVAEVPDRYRAAWGEEMARALGLPAGPEALSLADELVEIMTEHHLDLTGTLRSLTGESSAAPELAEWWARWEAAGPDRGQLARVNPLIIPRNHAVENVLREARDGDLAPFHALLDAVTHPWELRSRQAPSGCDRPGDPDAPPYVTYCGT</sequence>
<keyword evidence="7 8" id="KW-0460">Magnesium</keyword>
<dbReference type="EC" id="2.7.7.108" evidence="8"/>
<dbReference type="PANTHER" id="PTHR32057:SF14">
    <property type="entry name" value="PROTEIN ADENYLYLTRANSFERASE SELO, MITOCHONDRIAL"/>
    <property type="match status" value="1"/>
</dbReference>